<gene>
    <name evidence="3" type="ORF">K469DRAFT_731964</name>
</gene>
<dbReference type="PANTHER" id="PTHR33048:SF47">
    <property type="entry name" value="INTEGRAL MEMBRANE PROTEIN-RELATED"/>
    <property type="match status" value="1"/>
</dbReference>
<feature type="compositionally biased region" description="Polar residues" evidence="1">
    <location>
        <begin position="223"/>
        <end position="235"/>
    </location>
</feature>
<accession>A0A6A6EL53</accession>
<feature type="compositionally biased region" description="Basic and acidic residues" evidence="1">
    <location>
        <begin position="244"/>
        <end position="254"/>
    </location>
</feature>
<dbReference type="EMBL" id="ML994616">
    <property type="protein sequence ID" value="KAF2191783.1"/>
    <property type="molecule type" value="Genomic_DNA"/>
</dbReference>
<dbReference type="PANTHER" id="PTHR33048">
    <property type="entry name" value="PTH11-LIKE INTEGRAL MEMBRANE PROTEIN (AFU_ORTHOLOGUE AFUA_5G11245)"/>
    <property type="match status" value="1"/>
</dbReference>
<reference evidence="3" key="1">
    <citation type="journal article" date="2020" name="Stud. Mycol.">
        <title>101 Dothideomycetes genomes: a test case for predicting lifestyles and emergence of pathogens.</title>
        <authorList>
            <person name="Haridas S."/>
            <person name="Albert R."/>
            <person name="Binder M."/>
            <person name="Bloem J."/>
            <person name="Labutti K."/>
            <person name="Salamov A."/>
            <person name="Andreopoulos B."/>
            <person name="Baker S."/>
            <person name="Barry K."/>
            <person name="Bills G."/>
            <person name="Bluhm B."/>
            <person name="Cannon C."/>
            <person name="Castanera R."/>
            <person name="Culley D."/>
            <person name="Daum C."/>
            <person name="Ezra D."/>
            <person name="Gonzalez J."/>
            <person name="Henrissat B."/>
            <person name="Kuo A."/>
            <person name="Liang C."/>
            <person name="Lipzen A."/>
            <person name="Lutzoni F."/>
            <person name="Magnuson J."/>
            <person name="Mondo S."/>
            <person name="Nolan M."/>
            <person name="Ohm R."/>
            <person name="Pangilinan J."/>
            <person name="Park H.-J."/>
            <person name="Ramirez L."/>
            <person name="Alfaro M."/>
            <person name="Sun H."/>
            <person name="Tritt A."/>
            <person name="Yoshinaga Y."/>
            <person name="Zwiers L.-H."/>
            <person name="Turgeon B."/>
            <person name="Goodwin S."/>
            <person name="Spatafora J."/>
            <person name="Crous P."/>
            <person name="Grigoriev I."/>
        </authorList>
    </citation>
    <scope>NUCLEOTIDE SEQUENCE</scope>
    <source>
        <strain evidence="3">CBS 207.26</strain>
    </source>
</reference>
<dbReference type="Proteomes" id="UP000800200">
    <property type="component" value="Unassembled WGS sequence"/>
</dbReference>
<dbReference type="InterPro" id="IPR052337">
    <property type="entry name" value="SAT4-like"/>
</dbReference>
<feature type="transmembrane region" description="Helical" evidence="2">
    <location>
        <begin position="172"/>
        <end position="192"/>
    </location>
</feature>
<name>A0A6A6EL53_9PEZI</name>
<organism evidence="3 4">
    <name type="scientific">Zopfia rhizophila CBS 207.26</name>
    <dbReference type="NCBI Taxonomy" id="1314779"/>
    <lineage>
        <taxon>Eukaryota</taxon>
        <taxon>Fungi</taxon>
        <taxon>Dikarya</taxon>
        <taxon>Ascomycota</taxon>
        <taxon>Pezizomycotina</taxon>
        <taxon>Dothideomycetes</taxon>
        <taxon>Dothideomycetes incertae sedis</taxon>
        <taxon>Zopfiaceae</taxon>
        <taxon>Zopfia</taxon>
    </lineage>
</organism>
<keyword evidence="2" id="KW-0812">Transmembrane</keyword>
<evidence type="ECO:0008006" key="5">
    <source>
        <dbReference type="Google" id="ProtNLM"/>
    </source>
</evidence>
<keyword evidence="4" id="KW-1185">Reference proteome</keyword>
<evidence type="ECO:0000313" key="4">
    <source>
        <dbReference type="Proteomes" id="UP000800200"/>
    </source>
</evidence>
<feature type="transmembrane region" description="Helical" evidence="2">
    <location>
        <begin position="139"/>
        <end position="160"/>
    </location>
</feature>
<evidence type="ECO:0000313" key="3">
    <source>
        <dbReference type="EMBL" id="KAF2191783.1"/>
    </source>
</evidence>
<dbReference type="AlphaFoldDB" id="A0A6A6EL53"/>
<evidence type="ECO:0000256" key="2">
    <source>
        <dbReference type="SAM" id="Phobius"/>
    </source>
</evidence>
<evidence type="ECO:0000256" key="1">
    <source>
        <dbReference type="SAM" id="MobiDB-lite"/>
    </source>
</evidence>
<feature type="region of interest" description="Disordered" evidence="1">
    <location>
        <begin position="223"/>
        <end position="254"/>
    </location>
</feature>
<keyword evidence="2" id="KW-0472">Membrane</keyword>
<protein>
    <recommendedName>
        <fullName evidence="5">Integral membrane protein</fullName>
    </recommendedName>
</protein>
<keyword evidence="2" id="KW-1133">Transmembrane helix</keyword>
<proteinExistence type="predicted"/>
<sequence length="254" mass="27859">MPTQSPTWVVVSVEAPMDIGYQALAPVVAFTTLAIVLVLMRWYTRAFFTRKVGLEDFCITATLLIFAQSILYHASSDTTRASIVIQYLRIFSNTTIQWIFCLMLFLILDATAWSIFVFVSITNIFTDFVAWFLPMQKVGLMSIFGLGGFVCIVSVFRLALGHAAAEKQEVTTNVIIICASMLAMKPLPIHFFPDVMSSSPSSPSTVRVSKVGSGGWPTMISPSSWTASNQGSKDFTGTLPVVEGRGRTARNGET</sequence>
<dbReference type="OrthoDB" id="444631at2759"/>
<feature type="transmembrane region" description="Helical" evidence="2">
    <location>
        <begin position="87"/>
        <end position="108"/>
    </location>
</feature>
<feature type="transmembrane region" description="Helical" evidence="2">
    <location>
        <begin position="20"/>
        <end position="40"/>
    </location>
</feature>